<dbReference type="InterPro" id="IPR022622">
    <property type="entry name" value="DUF3492"/>
</dbReference>
<accession>A0A1H9QMQ6</accession>
<dbReference type="EMBL" id="FOGQ01000002">
    <property type="protein sequence ID" value="SER61023.1"/>
    <property type="molecule type" value="Genomic_DNA"/>
</dbReference>
<dbReference type="AlphaFoldDB" id="A0A1H9QMQ6"/>
<name>A0A1H9QMQ6_9CORY</name>
<dbReference type="RefSeq" id="WP_092255957.1">
    <property type="nucleotide sequence ID" value="NZ_CP047199.1"/>
</dbReference>
<feature type="region of interest" description="Disordered" evidence="1">
    <location>
        <begin position="170"/>
        <end position="195"/>
    </location>
</feature>
<protein>
    <recommendedName>
        <fullName evidence="2">DUF3492 domain-containing protein</fullName>
    </recommendedName>
</protein>
<dbReference type="STRING" id="1121357.SAMN05661109_00587"/>
<sequence length="195" mass="21952">MTYAPYRRLPGDTTQLPHVDVALVMESTYPYLKGGLSGVVHDIILNHPHLTFGIIFTTWDSSIELSPQYAVPSNVKWVDVIYLSFEENKEQFVEAVLTGQHPERAAWALASALHNLDAMWELYDDYINPLTRTDSVWSALTSRTLMKAMCKNIRRPPCIHSCGVCGTSSPWHGHSQTGSTRRRASTTHTPPGMRR</sequence>
<proteinExistence type="predicted"/>
<evidence type="ECO:0000256" key="1">
    <source>
        <dbReference type="SAM" id="MobiDB-lite"/>
    </source>
</evidence>
<organism evidence="3 4">
    <name type="scientific">Corynebacterium cystitidis DSM 20524</name>
    <dbReference type="NCBI Taxonomy" id="1121357"/>
    <lineage>
        <taxon>Bacteria</taxon>
        <taxon>Bacillati</taxon>
        <taxon>Actinomycetota</taxon>
        <taxon>Actinomycetes</taxon>
        <taxon>Mycobacteriales</taxon>
        <taxon>Corynebacteriaceae</taxon>
        <taxon>Corynebacterium</taxon>
    </lineage>
</organism>
<gene>
    <name evidence="3" type="ORF">SAMN05661109_00587</name>
</gene>
<dbReference type="Proteomes" id="UP000198929">
    <property type="component" value="Unassembled WGS sequence"/>
</dbReference>
<evidence type="ECO:0000259" key="2">
    <source>
        <dbReference type="Pfam" id="PF11997"/>
    </source>
</evidence>
<dbReference type="Pfam" id="PF11997">
    <property type="entry name" value="DUF3492"/>
    <property type="match status" value="1"/>
</dbReference>
<feature type="compositionally biased region" description="Polar residues" evidence="1">
    <location>
        <begin position="170"/>
        <end position="179"/>
    </location>
</feature>
<feature type="domain" description="DUF3492" evidence="2">
    <location>
        <begin position="20"/>
        <end position="117"/>
    </location>
</feature>
<evidence type="ECO:0000313" key="4">
    <source>
        <dbReference type="Proteomes" id="UP000198929"/>
    </source>
</evidence>
<evidence type="ECO:0000313" key="3">
    <source>
        <dbReference type="EMBL" id="SER61023.1"/>
    </source>
</evidence>
<reference evidence="4" key="1">
    <citation type="submission" date="2016-10" db="EMBL/GenBank/DDBJ databases">
        <authorList>
            <person name="Varghese N."/>
            <person name="Submissions S."/>
        </authorList>
    </citation>
    <scope>NUCLEOTIDE SEQUENCE [LARGE SCALE GENOMIC DNA]</scope>
    <source>
        <strain evidence="4">DSM 20524</strain>
    </source>
</reference>
<keyword evidence="4" id="KW-1185">Reference proteome</keyword>